<sequence>MVVPVAIPFALTEACSYRMLKLTRKNFVFAVQQFEPAVSMLCEPHRKAVTKKASSLRSRGIG</sequence>
<proteinExistence type="predicted"/>
<dbReference type="Proteomes" id="UP000198723">
    <property type="component" value="Unassembled WGS sequence"/>
</dbReference>
<gene>
    <name evidence="1" type="ORF">GA0061105_12810</name>
</gene>
<dbReference type="AlphaFoldDB" id="A0A1C3YBR1"/>
<reference evidence="1 2" key="1">
    <citation type="submission" date="2016-08" db="EMBL/GenBank/DDBJ databases">
        <authorList>
            <person name="Seilhamer J.J."/>
        </authorList>
    </citation>
    <scope>NUCLEOTIDE SEQUENCE [LARGE SCALE GENOMIC DNA]</scope>
    <source>
        <strain evidence="1 2">HBR26</strain>
    </source>
</reference>
<name>A0A1C3YBR1_9HYPH</name>
<protein>
    <submittedName>
        <fullName evidence="1">Uncharacterized protein</fullName>
    </submittedName>
</protein>
<evidence type="ECO:0000313" key="2">
    <source>
        <dbReference type="Proteomes" id="UP000198723"/>
    </source>
</evidence>
<organism evidence="1 2">
    <name type="scientific">Rhizobium aethiopicum</name>
    <dbReference type="NCBI Taxonomy" id="1138170"/>
    <lineage>
        <taxon>Bacteria</taxon>
        <taxon>Pseudomonadati</taxon>
        <taxon>Pseudomonadota</taxon>
        <taxon>Alphaproteobacteria</taxon>
        <taxon>Hyphomicrobiales</taxon>
        <taxon>Rhizobiaceae</taxon>
        <taxon>Rhizobium/Agrobacterium group</taxon>
        <taxon>Rhizobium</taxon>
    </lineage>
</organism>
<accession>A0A1C3YBR1</accession>
<evidence type="ECO:0000313" key="1">
    <source>
        <dbReference type="EMBL" id="SCB61947.1"/>
    </source>
</evidence>
<dbReference type="EMBL" id="FMAJ01000028">
    <property type="protein sequence ID" value="SCB61947.1"/>
    <property type="molecule type" value="Genomic_DNA"/>
</dbReference>